<accession>A0A819UGV0</accession>
<proteinExistence type="predicted"/>
<dbReference type="AlphaFoldDB" id="A0A819UGV0"/>
<feature type="non-terminal residue" evidence="2">
    <location>
        <position position="1"/>
    </location>
</feature>
<dbReference type="Proteomes" id="UP000663823">
    <property type="component" value="Unassembled WGS sequence"/>
</dbReference>
<organism evidence="2 3">
    <name type="scientific">Rotaria sordida</name>
    <dbReference type="NCBI Taxonomy" id="392033"/>
    <lineage>
        <taxon>Eukaryota</taxon>
        <taxon>Metazoa</taxon>
        <taxon>Spiralia</taxon>
        <taxon>Gnathifera</taxon>
        <taxon>Rotifera</taxon>
        <taxon>Eurotatoria</taxon>
        <taxon>Bdelloidea</taxon>
        <taxon>Philodinida</taxon>
        <taxon>Philodinidae</taxon>
        <taxon>Rotaria</taxon>
    </lineage>
</organism>
<protein>
    <submittedName>
        <fullName evidence="2">Uncharacterized protein</fullName>
    </submittedName>
</protein>
<gene>
    <name evidence="2" type="ORF">OTI717_LOCUS34199</name>
</gene>
<name>A0A819UGV0_9BILA</name>
<evidence type="ECO:0000313" key="2">
    <source>
        <dbReference type="EMBL" id="CAF4102873.1"/>
    </source>
</evidence>
<sequence>KQEQLKSINPTLEQQTIRDSNENNQNDDDWKSVPTRTDIKKSISNHLSQLQIIVEISDRAPEIVPSQSSTTSF</sequence>
<reference evidence="2" key="1">
    <citation type="submission" date="2021-02" db="EMBL/GenBank/DDBJ databases">
        <authorList>
            <person name="Nowell W R."/>
        </authorList>
    </citation>
    <scope>NUCLEOTIDE SEQUENCE</scope>
</reference>
<feature type="compositionally biased region" description="Polar residues" evidence="1">
    <location>
        <begin position="1"/>
        <end position="24"/>
    </location>
</feature>
<feature type="region of interest" description="Disordered" evidence="1">
    <location>
        <begin position="1"/>
        <end position="34"/>
    </location>
</feature>
<evidence type="ECO:0000313" key="3">
    <source>
        <dbReference type="Proteomes" id="UP000663823"/>
    </source>
</evidence>
<evidence type="ECO:0000256" key="1">
    <source>
        <dbReference type="SAM" id="MobiDB-lite"/>
    </source>
</evidence>
<comment type="caution">
    <text evidence="2">The sequence shown here is derived from an EMBL/GenBank/DDBJ whole genome shotgun (WGS) entry which is preliminary data.</text>
</comment>
<dbReference type="EMBL" id="CAJOAX010011939">
    <property type="protein sequence ID" value="CAF4102873.1"/>
    <property type="molecule type" value="Genomic_DNA"/>
</dbReference>